<sequence>MNLLSDASAYNLLWTTYGILLVSATFVAFKERDNSAFISANGTQTALPLALNFIASGIGCGSLSAYPQIANIAGIHGLLVYALAGGLPMLLFAFLGPLIKRKVPNGFVLTEWVFQRYGLVTGWYLSLCTLLTVFLFMVSDVAALKFAISSISNVNVTYAIIVEAIVTTIYTSLGGFQISFITDSLQVTIVFALITVVTCAIGEYVEIDTSRIEPSGLLKTNKLGWQLVYILTLAIFTNDFFMSGFWLRTFAAKTNRDLLTGCSIACIVLVVFSTVVGSSGLLAVWADLMPVADKERSGSAFFILISHLPNPVIGLTLVMIATLSTCTFDSLQSAMVSSLSNDLFRNRISIVYARSLVVFVMLPVIVIGLVAEDILKIYLFVDLLSSSVVPVLVVGLWNKMDTYWTGWEVVGGGFGGLLCVWIFGTVYYQSAYEGFHLLFLANGIYVDDWSSFGAFVAAPLGGLFTGFSIMHIRLTCERLYSNRSSKFHRFCTNLDAITGITAVRNTILDWETSFLGPSGILLTKKKEDVSNEESTSEGLPLTKLQSPIAYATC</sequence>
<dbReference type="InterPro" id="IPR038377">
    <property type="entry name" value="Na/Glc_symporter_sf"/>
</dbReference>
<evidence type="ECO:0000256" key="2">
    <source>
        <dbReference type="ARBA" id="ARBA00006434"/>
    </source>
</evidence>
<dbReference type="GO" id="GO:0005886">
    <property type="term" value="C:plasma membrane"/>
    <property type="evidence" value="ECO:0007669"/>
    <property type="project" value="TreeGrafter"/>
</dbReference>
<evidence type="ECO:0000256" key="8">
    <source>
        <dbReference type="SAM" id="Phobius"/>
    </source>
</evidence>
<feature type="transmembrane region" description="Helical" evidence="8">
    <location>
        <begin position="117"/>
        <end position="136"/>
    </location>
</feature>
<organism evidence="9 10">
    <name type="scientific">Zygotorulaspora mrakii</name>
    <name type="common">Zygosaccharomyces mrakii</name>
    <dbReference type="NCBI Taxonomy" id="42260"/>
    <lineage>
        <taxon>Eukaryota</taxon>
        <taxon>Fungi</taxon>
        <taxon>Dikarya</taxon>
        <taxon>Ascomycota</taxon>
        <taxon>Saccharomycotina</taxon>
        <taxon>Saccharomycetes</taxon>
        <taxon>Saccharomycetales</taxon>
        <taxon>Saccharomycetaceae</taxon>
        <taxon>Zygotorulaspora</taxon>
    </lineage>
</organism>
<feature type="transmembrane region" description="Helical" evidence="8">
    <location>
        <begin position="185"/>
        <end position="205"/>
    </location>
</feature>
<proteinExistence type="inferred from homology"/>
<keyword evidence="10" id="KW-1185">Reference proteome</keyword>
<evidence type="ECO:0000256" key="1">
    <source>
        <dbReference type="ARBA" id="ARBA00004141"/>
    </source>
</evidence>
<dbReference type="InterPro" id="IPR001734">
    <property type="entry name" value="Na/solute_symporter"/>
</dbReference>
<dbReference type="Proteomes" id="UP000509704">
    <property type="component" value="Chromosome 2"/>
</dbReference>
<keyword evidence="6 8" id="KW-0472">Membrane</keyword>
<evidence type="ECO:0000313" key="10">
    <source>
        <dbReference type="Proteomes" id="UP000509704"/>
    </source>
</evidence>
<evidence type="ECO:0000256" key="7">
    <source>
        <dbReference type="RuleBase" id="RU362091"/>
    </source>
</evidence>
<dbReference type="AlphaFoldDB" id="A0A7H9AYP4"/>
<feature type="transmembrane region" description="Helical" evidence="8">
    <location>
        <begin position="225"/>
        <end position="246"/>
    </location>
</feature>
<dbReference type="PROSITE" id="PS50283">
    <property type="entry name" value="NA_SOLUT_SYMP_3"/>
    <property type="match status" value="1"/>
</dbReference>
<dbReference type="KEGG" id="zmk:HG535_0B02830"/>
<dbReference type="PANTHER" id="PTHR48086">
    <property type="entry name" value="SODIUM/PROLINE SYMPORTER-RELATED"/>
    <property type="match status" value="1"/>
</dbReference>
<feature type="transmembrane region" description="Helical" evidence="8">
    <location>
        <begin position="351"/>
        <end position="371"/>
    </location>
</feature>
<dbReference type="Gene3D" id="1.20.1730.10">
    <property type="entry name" value="Sodium/glucose cotransporter"/>
    <property type="match status" value="1"/>
</dbReference>
<dbReference type="RefSeq" id="XP_037142972.1">
    <property type="nucleotide sequence ID" value="XM_037287077.1"/>
</dbReference>
<dbReference type="Pfam" id="PF00474">
    <property type="entry name" value="SSF"/>
    <property type="match status" value="1"/>
</dbReference>
<dbReference type="GeneID" id="59234905"/>
<evidence type="ECO:0000256" key="3">
    <source>
        <dbReference type="ARBA" id="ARBA00022448"/>
    </source>
</evidence>
<dbReference type="PANTHER" id="PTHR48086:SF10">
    <property type="entry name" value="AGR155CP"/>
    <property type="match status" value="1"/>
</dbReference>
<feature type="transmembrane region" description="Helical" evidence="8">
    <location>
        <begin position="312"/>
        <end position="331"/>
    </location>
</feature>
<keyword evidence="3" id="KW-0813">Transport</keyword>
<evidence type="ECO:0008006" key="11">
    <source>
        <dbReference type="Google" id="ProtNLM"/>
    </source>
</evidence>
<accession>A0A7H9AYP4</accession>
<feature type="transmembrane region" description="Helical" evidence="8">
    <location>
        <begin position="449"/>
        <end position="470"/>
    </location>
</feature>
<comment type="similarity">
    <text evidence="2 7">Belongs to the sodium:solute symporter (SSF) (TC 2.A.21) family.</text>
</comment>
<feature type="transmembrane region" description="Helical" evidence="8">
    <location>
        <begin position="258"/>
        <end position="286"/>
    </location>
</feature>
<feature type="transmembrane region" description="Helical" evidence="8">
    <location>
        <begin position="409"/>
        <end position="429"/>
    </location>
</feature>
<protein>
    <recommendedName>
        <fullName evidence="11">Urea transport protein</fullName>
    </recommendedName>
</protein>
<evidence type="ECO:0000256" key="4">
    <source>
        <dbReference type="ARBA" id="ARBA00022692"/>
    </source>
</evidence>
<dbReference type="OrthoDB" id="6132759at2759"/>
<dbReference type="InterPro" id="IPR050277">
    <property type="entry name" value="Sodium:Solute_Symporter"/>
</dbReference>
<feature type="transmembrane region" description="Helical" evidence="8">
    <location>
        <begin position="377"/>
        <end position="397"/>
    </location>
</feature>
<evidence type="ECO:0000256" key="6">
    <source>
        <dbReference type="ARBA" id="ARBA00023136"/>
    </source>
</evidence>
<keyword evidence="4 8" id="KW-0812">Transmembrane</keyword>
<dbReference type="GO" id="GO:0015606">
    <property type="term" value="F:spermidine transmembrane transporter activity"/>
    <property type="evidence" value="ECO:0007669"/>
    <property type="project" value="TreeGrafter"/>
</dbReference>
<feature type="transmembrane region" description="Helical" evidence="8">
    <location>
        <begin position="75"/>
        <end position="96"/>
    </location>
</feature>
<comment type="subcellular location">
    <subcellularLocation>
        <location evidence="1">Membrane</location>
        <topology evidence="1">Multi-pass membrane protein</topology>
    </subcellularLocation>
</comment>
<keyword evidence="5 8" id="KW-1133">Transmembrane helix</keyword>
<dbReference type="EMBL" id="CP058605">
    <property type="protein sequence ID" value="QLG71244.1"/>
    <property type="molecule type" value="Genomic_DNA"/>
</dbReference>
<name>A0A7H9AYP4_ZYGMR</name>
<reference evidence="9 10" key="1">
    <citation type="submission" date="2020-07" db="EMBL/GenBank/DDBJ databases">
        <title>The yeast mating-type switching endonuclease HO is a domesticated member of an unorthodox homing genetic element family.</title>
        <authorList>
            <person name="Coughlan A.Y."/>
            <person name="Lombardi L."/>
            <person name="Braun-Galleani S."/>
            <person name="Martos A.R."/>
            <person name="Galeote V."/>
            <person name="Bigey F."/>
            <person name="Dequin S."/>
            <person name="Byrne K.P."/>
            <person name="Wolfe K.H."/>
        </authorList>
    </citation>
    <scope>NUCLEOTIDE SEQUENCE [LARGE SCALE GENOMIC DNA]</scope>
    <source>
        <strain evidence="9 10">NRRL Y-6702</strain>
    </source>
</reference>
<feature type="transmembrane region" description="Helical" evidence="8">
    <location>
        <begin position="156"/>
        <end position="173"/>
    </location>
</feature>
<gene>
    <name evidence="9" type="ORF">HG535_0B02830</name>
</gene>
<evidence type="ECO:0000313" key="9">
    <source>
        <dbReference type="EMBL" id="QLG71244.1"/>
    </source>
</evidence>
<evidence type="ECO:0000256" key="5">
    <source>
        <dbReference type="ARBA" id="ARBA00022989"/>
    </source>
</evidence>
<feature type="transmembrane region" description="Helical" evidence="8">
    <location>
        <begin position="12"/>
        <end position="29"/>
    </location>
</feature>